<reference evidence="2" key="1">
    <citation type="submission" date="2021-01" db="EMBL/GenBank/DDBJ databases">
        <authorList>
            <person name="Corre E."/>
            <person name="Pelletier E."/>
            <person name="Niang G."/>
            <person name="Scheremetjew M."/>
            <person name="Finn R."/>
            <person name="Kale V."/>
            <person name="Holt S."/>
            <person name="Cochrane G."/>
            <person name="Meng A."/>
            <person name="Brown T."/>
            <person name="Cohen L."/>
        </authorList>
    </citation>
    <scope>NUCLEOTIDE SEQUENCE</scope>
    <source>
        <strain evidence="2">SAG 11-49</strain>
    </source>
</reference>
<gene>
    <name evidence="2" type="ORF">CLEI1391_LOCUS18869</name>
</gene>
<name>A0A7S0S588_9CHLO</name>
<sequence>MVSDAVDALWVCYADDCELCTCAQPEVHSVYAQLPSVGRLVTDAGYHYSPAGRPVTPPAPLPESHYSFVTVPGPPDQFEGPHSTNTFQPPPPQHVSMPHS</sequence>
<organism evidence="2">
    <name type="scientific">Chlamydomonas leiostraca</name>
    <dbReference type="NCBI Taxonomy" id="1034604"/>
    <lineage>
        <taxon>Eukaryota</taxon>
        <taxon>Viridiplantae</taxon>
        <taxon>Chlorophyta</taxon>
        <taxon>core chlorophytes</taxon>
        <taxon>Chlorophyceae</taxon>
        <taxon>CS clade</taxon>
        <taxon>Chlamydomonadales</taxon>
        <taxon>Chlamydomonadaceae</taxon>
        <taxon>Chlamydomonas</taxon>
    </lineage>
</organism>
<accession>A0A7S0S588</accession>
<dbReference type="EMBL" id="HBFB01033646">
    <property type="protein sequence ID" value="CAD8694686.1"/>
    <property type="molecule type" value="Transcribed_RNA"/>
</dbReference>
<dbReference type="AlphaFoldDB" id="A0A7S0S588"/>
<evidence type="ECO:0000313" key="2">
    <source>
        <dbReference type="EMBL" id="CAD8694686.1"/>
    </source>
</evidence>
<feature type="region of interest" description="Disordered" evidence="1">
    <location>
        <begin position="49"/>
        <end position="100"/>
    </location>
</feature>
<proteinExistence type="predicted"/>
<evidence type="ECO:0000256" key="1">
    <source>
        <dbReference type="SAM" id="MobiDB-lite"/>
    </source>
</evidence>
<protein>
    <submittedName>
        <fullName evidence="2">Uncharacterized protein</fullName>
    </submittedName>
</protein>